<evidence type="ECO:0000313" key="5">
    <source>
        <dbReference type="WBParaSite" id="DME_0000124501-mRNA-1"/>
    </source>
</evidence>
<dbReference type="WBParaSite" id="DME_0000124501-mRNA-1">
    <property type="protein sequence ID" value="DME_0000124501-mRNA-1"/>
    <property type="gene ID" value="DME_0000124501"/>
</dbReference>
<gene>
    <name evidence="2" type="ORF">DME_LOCUS5605</name>
</gene>
<dbReference type="Proteomes" id="UP000038040">
    <property type="component" value="Unplaced"/>
</dbReference>
<evidence type="ECO:0000313" key="4">
    <source>
        <dbReference type="Proteomes" id="UP000274756"/>
    </source>
</evidence>
<name>A0A0N4U3E4_DRAME</name>
<dbReference type="OrthoDB" id="5857164at2759"/>
<keyword evidence="4" id="KW-1185">Reference proteome</keyword>
<reference evidence="2 4" key="2">
    <citation type="submission" date="2018-11" db="EMBL/GenBank/DDBJ databases">
        <authorList>
            <consortium name="Pathogen Informatics"/>
        </authorList>
    </citation>
    <scope>NUCLEOTIDE SEQUENCE [LARGE SCALE GENOMIC DNA]</scope>
</reference>
<proteinExistence type="predicted"/>
<accession>A0A0N4U3E4</accession>
<dbReference type="EMBL" id="UYYG01001152">
    <property type="protein sequence ID" value="VDN55632.1"/>
    <property type="molecule type" value="Genomic_DNA"/>
</dbReference>
<reference evidence="5" key="1">
    <citation type="submission" date="2017-02" db="UniProtKB">
        <authorList>
            <consortium name="WormBaseParasite"/>
        </authorList>
    </citation>
    <scope>IDENTIFICATION</scope>
</reference>
<protein>
    <submittedName>
        <fullName evidence="5">TLDc domain-containing protein</fullName>
    </submittedName>
</protein>
<organism evidence="3 5">
    <name type="scientific">Dracunculus medinensis</name>
    <name type="common">Guinea worm</name>
    <dbReference type="NCBI Taxonomy" id="318479"/>
    <lineage>
        <taxon>Eukaryota</taxon>
        <taxon>Metazoa</taxon>
        <taxon>Ecdysozoa</taxon>
        <taxon>Nematoda</taxon>
        <taxon>Chromadorea</taxon>
        <taxon>Rhabditida</taxon>
        <taxon>Spirurina</taxon>
        <taxon>Dracunculoidea</taxon>
        <taxon>Dracunculidae</taxon>
        <taxon>Dracunculus</taxon>
    </lineage>
</organism>
<sequence>MYEENLQFLKSEKETPSDSLRLNSSKDQIRTISVLPADESKRSLYTLHEALKSCSSFIEAKIVEYQKYVAETSSIIFVTNILQTQIASWEFSTELTKLYGKLGVRRTEDFEEKIREIRESENARQETKELIKKIEEAFEQWDFFLKTLDMELDNTFGIEVEPRTNFKKHHSIQSFIKNSKFAMTLVSVVASFSSHSSAERIMQIYQNLAEFNKYDCDVLFLAKENLGSGGGFLKIVGVPFQLLMSAQESPQNFHHLPAIEIAGSKSIHMFTELICSDDTVSISDGPEALENAADALLSSVDGIILLDKEGDILYAYTDSESDVWSGVEAILEIVS</sequence>
<dbReference type="Proteomes" id="UP000274756">
    <property type="component" value="Unassembled WGS sequence"/>
</dbReference>
<evidence type="ECO:0000313" key="2">
    <source>
        <dbReference type="EMBL" id="VDN55632.1"/>
    </source>
</evidence>
<dbReference type="AlphaFoldDB" id="A0A0N4U3E4"/>
<feature type="coiled-coil region" evidence="1">
    <location>
        <begin position="110"/>
        <end position="140"/>
    </location>
</feature>
<evidence type="ECO:0000256" key="1">
    <source>
        <dbReference type="SAM" id="Coils"/>
    </source>
</evidence>
<evidence type="ECO:0000313" key="3">
    <source>
        <dbReference type="Proteomes" id="UP000038040"/>
    </source>
</evidence>
<keyword evidence="1" id="KW-0175">Coiled coil</keyword>